<evidence type="ECO:0000256" key="7">
    <source>
        <dbReference type="PROSITE-ProRule" id="PRU00191"/>
    </source>
</evidence>
<evidence type="ECO:0000256" key="1">
    <source>
        <dbReference type="ARBA" id="ARBA00022679"/>
    </source>
</evidence>
<dbReference type="SUPFAM" id="SSF56112">
    <property type="entry name" value="Protein kinase-like (PK-like)"/>
    <property type="match status" value="1"/>
</dbReference>
<feature type="binding site" evidence="8">
    <location>
        <position position="151"/>
    </location>
    <ligand>
        <name>ATP</name>
        <dbReference type="ChEBI" id="CHEBI:30616"/>
    </ligand>
</feature>
<accession>A0ABQ7SBN1</accession>
<dbReference type="PROSITE" id="PS00107">
    <property type="entry name" value="PROTEIN_KINASE_ATP"/>
    <property type="match status" value="1"/>
</dbReference>
<gene>
    <name evidence="12" type="primary">CSK</name>
    <name evidence="12" type="ORF">GZH46_00626</name>
</gene>
<feature type="domain" description="Protein kinase" evidence="11">
    <location>
        <begin position="123"/>
        <end position="374"/>
    </location>
</feature>
<dbReference type="PROSITE" id="PS50001">
    <property type="entry name" value="SH2"/>
    <property type="match status" value="1"/>
</dbReference>
<keyword evidence="3 9" id="KW-0418">Kinase</keyword>
<evidence type="ECO:0000259" key="11">
    <source>
        <dbReference type="PROSITE" id="PS50011"/>
    </source>
</evidence>
<dbReference type="Pfam" id="PF00017">
    <property type="entry name" value="SH2"/>
    <property type="match status" value="1"/>
</dbReference>
<evidence type="ECO:0000256" key="8">
    <source>
        <dbReference type="PROSITE-ProRule" id="PRU10141"/>
    </source>
</evidence>
<organism evidence="12 13">
    <name type="scientific">Fragariocoptes setiger</name>
    <dbReference type="NCBI Taxonomy" id="1670756"/>
    <lineage>
        <taxon>Eukaryota</taxon>
        <taxon>Metazoa</taxon>
        <taxon>Ecdysozoa</taxon>
        <taxon>Arthropoda</taxon>
        <taxon>Chelicerata</taxon>
        <taxon>Arachnida</taxon>
        <taxon>Acari</taxon>
        <taxon>Acariformes</taxon>
        <taxon>Trombidiformes</taxon>
        <taxon>Prostigmata</taxon>
        <taxon>Eupodina</taxon>
        <taxon>Eriophyoidea</taxon>
        <taxon>Phytoptidae</taxon>
        <taxon>Fragariocoptes</taxon>
    </lineage>
</organism>
<dbReference type="InterPro" id="IPR001245">
    <property type="entry name" value="Ser-Thr/Tyr_kinase_cat_dom"/>
</dbReference>
<evidence type="ECO:0000256" key="4">
    <source>
        <dbReference type="ARBA" id="ARBA00022840"/>
    </source>
</evidence>
<evidence type="ECO:0000256" key="6">
    <source>
        <dbReference type="ARBA" id="ARBA00051245"/>
    </source>
</evidence>
<keyword evidence="5 9" id="KW-0829">Tyrosine-protein kinase</keyword>
<dbReference type="InterPro" id="IPR036860">
    <property type="entry name" value="SH2_dom_sf"/>
</dbReference>
<dbReference type="InterPro" id="IPR011009">
    <property type="entry name" value="Kinase-like_dom_sf"/>
</dbReference>
<dbReference type="PRINTS" id="PR00401">
    <property type="entry name" value="SH2DOMAIN"/>
</dbReference>
<evidence type="ECO:0000256" key="3">
    <source>
        <dbReference type="ARBA" id="ARBA00022777"/>
    </source>
</evidence>
<dbReference type="InterPro" id="IPR020635">
    <property type="entry name" value="Tyr_kinase_cat_dom"/>
</dbReference>
<keyword evidence="7" id="KW-0727">SH2 domain</keyword>
<sequence length="382" mass="43330">MEYNNRLPFMFGKITREEAEDYLKNGQDGLYLVRSSTNFPGDYTLCVCCNNKVEHYRIIFMNNKYTIDEEGFFDSLSQLVEHYKQDADGLCTALRQTVPKKCDKDGLKAFEAAGWVIRTKDLEFKDEILGKGETGDVELAVFRNQKVAVKKMKDSCAAISSFLTEASLMTSLRHKNLVQLLGITIDKPTICLVTEFMANGSLVEYLQTRGSNKVSKLDQIKFATDTCAGMAYLESKEVVHRDLAARNVLISDDFTAKVCDFGLASRKDITLDCTGGRKVPIKWTAPESLRLGEFSSKSDMWSFGILLFEIYSFGRTPYPRIPLADVVKYVEEGYRMEAPNGCPPEIYAIMRRAWHAEPKERPTFHEVLIQLEQIKDATPETE</sequence>
<evidence type="ECO:0000313" key="13">
    <source>
        <dbReference type="Proteomes" id="UP000825002"/>
    </source>
</evidence>
<dbReference type="Gene3D" id="1.10.510.10">
    <property type="entry name" value="Transferase(Phosphotransferase) domain 1"/>
    <property type="match status" value="1"/>
</dbReference>
<comment type="similarity">
    <text evidence="9">Belongs to the protein kinase superfamily. Tyr protein kinase family.</text>
</comment>
<proteinExistence type="inferred from homology"/>
<dbReference type="InterPro" id="IPR017441">
    <property type="entry name" value="Protein_kinase_ATP_BS"/>
</dbReference>
<dbReference type="InterPro" id="IPR000719">
    <property type="entry name" value="Prot_kinase_dom"/>
</dbReference>
<evidence type="ECO:0000256" key="5">
    <source>
        <dbReference type="ARBA" id="ARBA00023137"/>
    </source>
</evidence>
<evidence type="ECO:0000256" key="2">
    <source>
        <dbReference type="ARBA" id="ARBA00022741"/>
    </source>
</evidence>
<comment type="caution">
    <text evidence="12">The sequence shown here is derived from an EMBL/GenBank/DDBJ whole genome shotgun (WGS) entry which is preliminary data.</text>
</comment>
<evidence type="ECO:0000259" key="10">
    <source>
        <dbReference type="PROSITE" id="PS50001"/>
    </source>
</evidence>
<dbReference type="InterPro" id="IPR050198">
    <property type="entry name" value="Non-receptor_tyrosine_kinases"/>
</dbReference>
<keyword evidence="1 9" id="KW-0808">Transferase</keyword>
<name>A0ABQ7SBN1_9ACAR</name>
<comment type="catalytic activity">
    <reaction evidence="6 9">
        <text>L-tyrosyl-[protein] + ATP = O-phospho-L-tyrosyl-[protein] + ADP + H(+)</text>
        <dbReference type="Rhea" id="RHEA:10596"/>
        <dbReference type="Rhea" id="RHEA-COMP:10136"/>
        <dbReference type="Rhea" id="RHEA-COMP:20101"/>
        <dbReference type="ChEBI" id="CHEBI:15378"/>
        <dbReference type="ChEBI" id="CHEBI:30616"/>
        <dbReference type="ChEBI" id="CHEBI:46858"/>
        <dbReference type="ChEBI" id="CHEBI:61978"/>
        <dbReference type="ChEBI" id="CHEBI:456216"/>
        <dbReference type="EC" id="2.7.10.2"/>
    </reaction>
</comment>
<dbReference type="PROSITE" id="PS00109">
    <property type="entry name" value="PROTEIN_KINASE_TYR"/>
    <property type="match status" value="1"/>
</dbReference>
<dbReference type="Gene3D" id="3.30.505.10">
    <property type="entry name" value="SH2 domain"/>
    <property type="match status" value="1"/>
</dbReference>
<dbReference type="PANTHER" id="PTHR24418">
    <property type="entry name" value="TYROSINE-PROTEIN KINASE"/>
    <property type="match status" value="1"/>
</dbReference>
<dbReference type="PROSITE" id="PS50011">
    <property type="entry name" value="PROTEIN_KINASE_DOM"/>
    <property type="match status" value="1"/>
</dbReference>
<keyword evidence="4 8" id="KW-0067">ATP-binding</keyword>
<feature type="domain" description="SH2" evidence="10">
    <location>
        <begin position="9"/>
        <end position="98"/>
    </location>
</feature>
<dbReference type="EC" id="2.7.10.2" evidence="9"/>
<dbReference type="Pfam" id="PF07714">
    <property type="entry name" value="PK_Tyr_Ser-Thr"/>
    <property type="match status" value="1"/>
</dbReference>
<dbReference type="SUPFAM" id="SSF55550">
    <property type="entry name" value="SH2 domain"/>
    <property type="match status" value="1"/>
</dbReference>
<dbReference type="Proteomes" id="UP000825002">
    <property type="component" value="Unassembled WGS sequence"/>
</dbReference>
<dbReference type="InterPro" id="IPR008266">
    <property type="entry name" value="Tyr_kinase_AS"/>
</dbReference>
<dbReference type="GO" id="GO:0016301">
    <property type="term" value="F:kinase activity"/>
    <property type="evidence" value="ECO:0007669"/>
    <property type="project" value="UniProtKB-KW"/>
</dbReference>
<dbReference type="EMBL" id="JAIFTH010000071">
    <property type="protein sequence ID" value="KAG9510823.1"/>
    <property type="molecule type" value="Genomic_DNA"/>
</dbReference>
<dbReference type="InterPro" id="IPR000980">
    <property type="entry name" value="SH2"/>
</dbReference>
<dbReference type="SMART" id="SM00252">
    <property type="entry name" value="SH2"/>
    <property type="match status" value="1"/>
</dbReference>
<keyword evidence="2 8" id="KW-0547">Nucleotide-binding</keyword>
<evidence type="ECO:0000256" key="9">
    <source>
        <dbReference type="RuleBase" id="RU362096"/>
    </source>
</evidence>
<dbReference type="PRINTS" id="PR00109">
    <property type="entry name" value="TYRKINASE"/>
</dbReference>
<dbReference type="SMART" id="SM00219">
    <property type="entry name" value="TyrKc"/>
    <property type="match status" value="1"/>
</dbReference>
<protein>
    <recommendedName>
        <fullName evidence="9">Tyrosine-protein kinase</fullName>
        <ecNumber evidence="9">2.7.10.2</ecNumber>
    </recommendedName>
</protein>
<evidence type="ECO:0000313" key="12">
    <source>
        <dbReference type="EMBL" id="KAG9510823.1"/>
    </source>
</evidence>
<keyword evidence="13" id="KW-1185">Reference proteome</keyword>
<reference evidence="12 13" key="1">
    <citation type="submission" date="2020-10" db="EMBL/GenBank/DDBJ databases">
        <authorList>
            <person name="Klimov P.B."/>
            <person name="Dyachkov S.M."/>
            <person name="Chetverikov P.E."/>
        </authorList>
    </citation>
    <scope>NUCLEOTIDE SEQUENCE [LARGE SCALE GENOMIC DNA]</scope>
    <source>
        <strain evidence="12">BMOC 18-1129-001#AD2665</strain>
        <tissue evidence="12">Entire mites</tissue>
    </source>
</reference>